<evidence type="ECO:0000313" key="5">
    <source>
        <dbReference type="Proteomes" id="UP000320011"/>
    </source>
</evidence>
<keyword evidence="5" id="KW-1185">Reference proteome</keyword>
<dbReference type="EMBL" id="VJWX01000147">
    <property type="protein sequence ID" value="TVT49900.1"/>
    <property type="molecule type" value="Genomic_DNA"/>
</dbReference>
<feature type="domain" description="FAD-binding" evidence="3">
    <location>
        <begin position="285"/>
        <end position="348"/>
    </location>
</feature>
<reference evidence="4 5" key="1">
    <citation type="submission" date="2019-07" db="EMBL/GenBank/DDBJ databases">
        <authorList>
            <person name="Duangmal K."/>
            <person name="Teo W.F.A."/>
        </authorList>
    </citation>
    <scope>NUCLEOTIDE SEQUENCE [LARGE SCALE GENOMIC DNA]</scope>
    <source>
        <strain evidence="4 5">TBRC 6029</strain>
    </source>
</reference>
<gene>
    <name evidence="4" type="ORF">FNH05_16470</name>
</gene>
<evidence type="ECO:0000256" key="1">
    <source>
        <dbReference type="ARBA" id="ARBA00023002"/>
    </source>
</evidence>
<dbReference type="InterPro" id="IPR050493">
    <property type="entry name" value="FAD-dep_Monooxygenase_BioMet"/>
</dbReference>
<evidence type="ECO:0000256" key="2">
    <source>
        <dbReference type="ARBA" id="ARBA00023033"/>
    </source>
</evidence>
<accession>A0A558CMB9</accession>
<reference evidence="4 5" key="2">
    <citation type="submission" date="2019-08" db="EMBL/GenBank/DDBJ databases">
        <title>Amycolatopsis acidicola sp. nov., isolated from peat swamp forest soil.</title>
        <authorList>
            <person name="Srisuk N."/>
        </authorList>
    </citation>
    <scope>NUCLEOTIDE SEQUENCE [LARGE SCALE GENOMIC DNA]</scope>
    <source>
        <strain evidence="4 5">TBRC 6029</strain>
    </source>
</reference>
<organism evidence="4 5">
    <name type="scientific">Amycolatopsis rhizosphaerae</name>
    <dbReference type="NCBI Taxonomy" id="2053003"/>
    <lineage>
        <taxon>Bacteria</taxon>
        <taxon>Bacillati</taxon>
        <taxon>Actinomycetota</taxon>
        <taxon>Actinomycetes</taxon>
        <taxon>Pseudonocardiales</taxon>
        <taxon>Pseudonocardiaceae</taxon>
        <taxon>Amycolatopsis</taxon>
    </lineage>
</organism>
<dbReference type="InterPro" id="IPR002938">
    <property type="entry name" value="FAD-bd"/>
</dbReference>
<dbReference type="OrthoDB" id="9782160at2"/>
<comment type="caution">
    <text evidence="4">The sequence shown here is derived from an EMBL/GenBank/DDBJ whole genome shotgun (WGS) entry which is preliminary data.</text>
</comment>
<name>A0A558CMB9_9PSEU</name>
<dbReference type="Gene3D" id="3.50.50.60">
    <property type="entry name" value="FAD/NAD(P)-binding domain"/>
    <property type="match status" value="1"/>
</dbReference>
<dbReference type="GO" id="GO:0071949">
    <property type="term" value="F:FAD binding"/>
    <property type="evidence" value="ECO:0007669"/>
    <property type="project" value="InterPro"/>
</dbReference>
<dbReference type="RefSeq" id="WP_144589148.1">
    <property type="nucleotide sequence ID" value="NZ_VJWX01000147.1"/>
</dbReference>
<dbReference type="PANTHER" id="PTHR13789">
    <property type="entry name" value="MONOOXYGENASE"/>
    <property type="match status" value="1"/>
</dbReference>
<protein>
    <submittedName>
        <fullName evidence="4">FAD-dependent monooxygenase</fullName>
    </submittedName>
</protein>
<dbReference type="PANTHER" id="PTHR13789:SF309">
    <property type="entry name" value="PUTATIVE (AFU_ORTHOLOGUE AFUA_6G14510)-RELATED"/>
    <property type="match status" value="1"/>
</dbReference>
<feature type="domain" description="FAD-binding" evidence="3">
    <location>
        <begin position="7"/>
        <end position="173"/>
    </location>
</feature>
<dbReference type="InterPro" id="IPR036188">
    <property type="entry name" value="FAD/NAD-bd_sf"/>
</dbReference>
<dbReference type="SUPFAM" id="SSF51905">
    <property type="entry name" value="FAD/NAD(P)-binding domain"/>
    <property type="match status" value="1"/>
</dbReference>
<evidence type="ECO:0000313" key="4">
    <source>
        <dbReference type="EMBL" id="TVT49900.1"/>
    </source>
</evidence>
<sequence length="404" mass="42616">MNRARTALVIGGGIAGPVTALALRRAGIEATVYEAYEHAADGVGGMLGLAPNGLAALELAGAGHVIGDLGQPVGSMVIQSWTGKRLAEFGGGGGTPVFHAIWRADLYRALYDEARARGIAIEHGKRLVNAVEHGDAVTAEFADGTRATADLLIGADGIRSTVRSLIDPAAPGARYSGLLGFGARPDRPAGLPDTGGSMCMVYGKRAFFAYFVDPDGRAGWFVNLPRQAPMTAAEAKAVGAREWLRRLEEVFADDRVPAVRLLRQCEPDELVITGALEDLPKVPVWSRGRMVLVGDSAHAASPTSGQGASLAVESAVQLARCLRDAPGHPAAFAAYEGLRRERVERVIAAAARGNQQKAAGPVARVVRDLLLPPAMKLLSKPEKMAWQVDYRIDWEAPVEATPAA</sequence>
<dbReference type="PRINTS" id="PR00420">
    <property type="entry name" value="RNGMNOXGNASE"/>
</dbReference>
<dbReference type="Proteomes" id="UP000320011">
    <property type="component" value="Unassembled WGS sequence"/>
</dbReference>
<dbReference type="Pfam" id="PF01494">
    <property type="entry name" value="FAD_binding_3"/>
    <property type="match status" value="2"/>
</dbReference>
<keyword evidence="1" id="KW-0560">Oxidoreductase</keyword>
<proteinExistence type="predicted"/>
<keyword evidence="2 4" id="KW-0503">Monooxygenase</keyword>
<evidence type="ECO:0000259" key="3">
    <source>
        <dbReference type="Pfam" id="PF01494"/>
    </source>
</evidence>
<dbReference type="GO" id="GO:0004497">
    <property type="term" value="F:monooxygenase activity"/>
    <property type="evidence" value="ECO:0007669"/>
    <property type="project" value="UniProtKB-KW"/>
</dbReference>
<dbReference type="AlphaFoldDB" id="A0A558CMB9"/>